<feature type="domain" description="DUF112" evidence="2">
    <location>
        <begin position="17"/>
        <end position="437"/>
    </location>
</feature>
<protein>
    <recommendedName>
        <fullName evidence="2">DUF112 domain-containing protein</fullName>
    </recommendedName>
</protein>
<feature type="transmembrane region" description="Helical" evidence="1">
    <location>
        <begin position="104"/>
        <end position="127"/>
    </location>
</feature>
<feature type="transmembrane region" description="Helical" evidence="1">
    <location>
        <begin position="317"/>
        <end position="341"/>
    </location>
</feature>
<feature type="transmembrane region" description="Helical" evidence="1">
    <location>
        <begin position="164"/>
        <end position="183"/>
    </location>
</feature>
<keyword evidence="1" id="KW-0812">Transmembrane</keyword>
<feature type="transmembrane region" description="Helical" evidence="1">
    <location>
        <begin position="437"/>
        <end position="458"/>
    </location>
</feature>
<feature type="transmembrane region" description="Helical" evidence="1">
    <location>
        <begin position="353"/>
        <end position="374"/>
    </location>
</feature>
<dbReference type="PANTHER" id="PTHR35342:SF5">
    <property type="entry name" value="TRICARBOXYLIC TRANSPORT PROTEIN"/>
    <property type="match status" value="1"/>
</dbReference>
<feature type="transmembrane region" description="Helical" evidence="1">
    <location>
        <begin position="7"/>
        <end position="28"/>
    </location>
</feature>
<feature type="transmembrane region" description="Helical" evidence="1">
    <location>
        <begin position="251"/>
        <end position="278"/>
    </location>
</feature>
<name>A0A644TPT8_9ZZZZ</name>
<dbReference type="EMBL" id="VSSQ01000038">
    <property type="protein sequence ID" value="MPL67651.1"/>
    <property type="molecule type" value="Genomic_DNA"/>
</dbReference>
<keyword evidence="1" id="KW-0472">Membrane</keyword>
<keyword evidence="1" id="KW-1133">Transmembrane helix</keyword>
<dbReference type="AlphaFoldDB" id="A0A644TPT8"/>
<feature type="transmembrane region" description="Helical" evidence="1">
    <location>
        <begin position="195"/>
        <end position="215"/>
    </location>
</feature>
<feature type="transmembrane region" description="Helical" evidence="1">
    <location>
        <begin position="470"/>
        <end position="487"/>
    </location>
</feature>
<sequence length="495" mass="51861">MSGIVEAILYVLAHIHFLVIGVAGGIIVGAIPGLSGSTGIILMLPFLIYIEPSSALIMMSGLFCGSMFGGSIAAVLISTPGTPSAAATLLDGYPLTQKGQAGKALGVALVASTAGGIISTLCLIFLAPQLAKIALKFGPSEYFALMIFGLTIMASVSSSSLTKGLLSGFFGLLLSMVGLNPSLGTERFTFGITRLLVGFSTMPVLIGLFAISEVLSQVERLNEGTLRRVSSKHKIGEILPRPKELKGLWKVILGSSLLGTIIGIIPATGGSIASYMAYNETKRFSKDPESFGKGNLAGIAAPEAANNATTGGAMIPLITLGIPGDVVTSVMLGALMIIGVQPGPLLFSQSPQIVNNLFVGFLAAQFLMLVLGYFSIRAANLIFKVPLGILYPTILCLCLLGAYSLGNSAYDVLLAMIFGVVGYFMKKYGFSAPSVILGLILGPIAEQELGRALIISYGDWTVLFRSPLSIMFYVFAIFSVIYSLGLFKKKKPAGR</sequence>
<feature type="transmembrane region" description="Helical" evidence="1">
    <location>
        <begin position="139"/>
        <end position="158"/>
    </location>
</feature>
<dbReference type="Pfam" id="PF01970">
    <property type="entry name" value="TctA"/>
    <property type="match status" value="1"/>
</dbReference>
<evidence type="ECO:0000313" key="3">
    <source>
        <dbReference type="EMBL" id="MPL67651.1"/>
    </source>
</evidence>
<feature type="transmembrane region" description="Helical" evidence="1">
    <location>
        <begin position="409"/>
        <end position="425"/>
    </location>
</feature>
<dbReference type="PANTHER" id="PTHR35342">
    <property type="entry name" value="TRICARBOXYLIC TRANSPORT PROTEIN"/>
    <property type="match status" value="1"/>
</dbReference>
<comment type="caution">
    <text evidence="3">The sequence shown here is derived from an EMBL/GenBank/DDBJ whole genome shotgun (WGS) entry which is preliminary data.</text>
</comment>
<gene>
    <name evidence="3" type="ORF">SDC9_13349</name>
</gene>
<reference evidence="3" key="1">
    <citation type="submission" date="2019-08" db="EMBL/GenBank/DDBJ databases">
        <authorList>
            <person name="Kucharzyk K."/>
            <person name="Murdoch R.W."/>
            <person name="Higgins S."/>
            <person name="Loffler F."/>
        </authorList>
    </citation>
    <scope>NUCLEOTIDE SEQUENCE</scope>
</reference>
<feature type="transmembrane region" description="Helical" evidence="1">
    <location>
        <begin position="381"/>
        <end position="403"/>
    </location>
</feature>
<organism evidence="3">
    <name type="scientific">bioreactor metagenome</name>
    <dbReference type="NCBI Taxonomy" id="1076179"/>
    <lineage>
        <taxon>unclassified sequences</taxon>
        <taxon>metagenomes</taxon>
        <taxon>ecological metagenomes</taxon>
    </lineage>
</organism>
<accession>A0A644TPT8</accession>
<dbReference type="InterPro" id="IPR002823">
    <property type="entry name" value="DUF112_TM"/>
</dbReference>
<evidence type="ECO:0000256" key="1">
    <source>
        <dbReference type="SAM" id="Phobius"/>
    </source>
</evidence>
<evidence type="ECO:0000259" key="2">
    <source>
        <dbReference type="Pfam" id="PF01970"/>
    </source>
</evidence>
<feature type="transmembrane region" description="Helical" evidence="1">
    <location>
        <begin position="34"/>
        <end position="50"/>
    </location>
</feature>
<proteinExistence type="predicted"/>